<gene>
    <name evidence="2" type="ORF">CRN52_13085</name>
</gene>
<feature type="transmembrane region" description="Helical" evidence="1">
    <location>
        <begin position="20"/>
        <end position="40"/>
    </location>
</feature>
<evidence type="ECO:0000313" key="3">
    <source>
        <dbReference type="Proteomes" id="UP000237466"/>
    </source>
</evidence>
<proteinExistence type="predicted"/>
<comment type="caution">
    <text evidence="2">The sequence shown here is derived from an EMBL/GenBank/DDBJ whole genome shotgun (WGS) entry which is preliminary data.</text>
</comment>
<organism evidence="2 3">
    <name type="scientific">Vibrio vulnificus</name>
    <dbReference type="NCBI Taxonomy" id="672"/>
    <lineage>
        <taxon>Bacteria</taxon>
        <taxon>Pseudomonadati</taxon>
        <taxon>Pseudomonadota</taxon>
        <taxon>Gammaproteobacteria</taxon>
        <taxon>Vibrionales</taxon>
        <taxon>Vibrionaceae</taxon>
        <taxon>Vibrio</taxon>
    </lineage>
</organism>
<dbReference type="EMBL" id="PDGH01000101">
    <property type="protein sequence ID" value="POB47006.1"/>
    <property type="molecule type" value="Genomic_DNA"/>
</dbReference>
<dbReference type="Proteomes" id="UP000237466">
    <property type="component" value="Unassembled WGS sequence"/>
</dbReference>
<sequence length="180" mass="20695">MKRIFYSEQKSKLRKVVVSVLRIVGGLVFVYAAFMALTSYDLPAEDLNHRLKISQRTTSLSDSTKNTPEVKRKHYQAYCLNGVVYFSGSTTWHPNFDDDGRVMLCREYGAKLDSISLVEAFDLGKARNFRFRCVDNKLYVRDKIFKNSVMVPIFDAETRAITRCNMSDQAIGDIIDLRKN</sequence>
<dbReference type="RefSeq" id="WP_095665220.1">
    <property type="nucleotide sequence ID" value="NZ_PDGH01000101.1"/>
</dbReference>
<name>A0A2S3R1L8_VIBVL</name>
<dbReference type="AlphaFoldDB" id="A0A2S3R1L8"/>
<evidence type="ECO:0000313" key="2">
    <source>
        <dbReference type="EMBL" id="POB47006.1"/>
    </source>
</evidence>
<reference evidence="2 3" key="1">
    <citation type="journal article" date="2018" name="Front. Microbiol.">
        <title>Phylogeny of Vibrio vulnificus from the Analysis of the Core-Genome: Implications for Intra-Species Taxonomy.</title>
        <authorList>
            <person name="Roig F.J."/>
            <person name="Gonzalez-Candelas F."/>
            <person name="Sanjuan E."/>
            <person name="Fouz B."/>
            <person name="Feil E.J."/>
            <person name="Llorens C."/>
            <person name="Baker-Austin C."/>
            <person name="Oliver J.D."/>
            <person name="Danin-Poleg Y."/>
            <person name="Gibas C.J."/>
            <person name="Kashi Y."/>
            <person name="Gulig P.A."/>
            <person name="Morrison S.S."/>
            <person name="Amaro C."/>
        </authorList>
    </citation>
    <scope>NUCLEOTIDE SEQUENCE [LARGE SCALE GENOMIC DNA]</scope>
    <source>
        <strain evidence="2 3">CECT4608</strain>
    </source>
</reference>
<keyword evidence="1" id="KW-0472">Membrane</keyword>
<keyword evidence="1" id="KW-0812">Transmembrane</keyword>
<keyword evidence="1" id="KW-1133">Transmembrane helix</keyword>
<accession>A0A2S3R1L8</accession>
<evidence type="ECO:0000256" key="1">
    <source>
        <dbReference type="SAM" id="Phobius"/>
    </source>
</evidence>
<protein>
    <submittedName>
        <fullName evidence="2">Uncharacterized protein</fullName>
    </submittedName>
</protein>